<keyword evidence="1" id="KW-0645">Protease</keyword>
<dbReference type="CDD" id="cd01647">
    <property type="entry name" value="RT_LTR"/>
    <property type="match status" value="1"/>
</dbReference>
<dbReference type="InterPro" id="IPR043502">
    <property type="entry name" value="DNA/RNA_pol_sf"/>
</dbReference>
<organism evidence="10 11">
    <name type="scientific">Vigna mungo</name>
    <name type="common">Black gram</name>
    <name type="synonym">Phaseolus mungo</name>
    <dbReference type="NCBI Taxonomy" id="3915"/>
    <lineage>
        <taxon>Eukaryota</taxon>
        <taxon>Viridiplantae</taxon>
        <taxon>Streptophyta</taxon>
        <taxon>Embryophyta</taxon>
        <taxon>Tracheophyta</taxon>
        <taxon>Spermatophyta</taxon>
        <taxon>Magnoliopsida</taxon>
        <taxon>eudicotyledons</taxon>
        <taxon>Gunneridae</taxon>
        <taxon>Pentapetalae</taxon>
        <taxon>rosids</taxon>
        <taxon>fabids</taxon>
        <taxon>Fabales</taxon>
        <taxon>Fabaceae</taxon>
        <taxon>Papilionoideae</taxon>
        <taxon>50 kb inversion clade</taxon>
        <taxon>NPAAA clade</taxon>
        <taxon>indigoferoid/millettioid clade</taxon>
        <taxon>Phaseoleae</taxon>
        <taxon>Vigna</taxon>
    </lineage>
</organism>
<dbReference type="InterPro" id="IPR000477">
    <property type="entry name" value="RT_dom"/>
</dbReference>
<dbReference type="Gene3D" id="2.40.70.10">
    <property type="entry name" value="Acid Proteases"/>
    <property type="match status" value="1"/>
</dbReference>
<feature type="compositionally biased region" description="Basic and acidic residues" evidence="8">
    <location>
        <begin position="35"/>
        <end position="46"/>
    </location>
</feature>
<keyword evidence="3" id="KW-0548">Nucleotidyltransferase</keyword>
<evidence type="ECO:0000256" key="7">
    <source>
        <dbReference type="ARBA" id="ARBA00022918"/>
    </source>
</evidence>
<evidence type="ECO:0000256" key="3">
    <source>
        <dbReference type="ARBA" id="ARBA00022695"/>
    </source>
</evidence>
<feature type="region of interest" description="Disordered" evidence="8">
    <location>
        <begin position="231"/>
        <end position="253"/>
    </location>
</feature>
<dbReference type="Gene3D" id="3.30.70.270">
    <property type="match status" value="2"/>
</dbReference>
<name>A0AAQ3MWM2_VIGMU</name>
<keyword evidence="11" id="KW-1185">Reference proteome</keyword>
<dbReference type="Pfam" id="PF19259">
    <property type="entry name" value="Ty3_capsid"/>
    <property type="match status" value="1"/>
</dbReference>
<feature type="region of interest" description="Disordered" evidence="8">
    <location>
        <begin position="35"/>
        <end position="73"/>
    </location>
</feature>
<evidence type="ECO:0000256" key="6">
    <source>
        <dbReference type="ARBA" id="ARBA00022801"/>
    </source>
</evidence>
<dbReference type="GO" id="GO:0008233">
    <property type="term" value="F:peptidase activity"/>
    <property type="evidence" value="ECO:0007669"/>
    <property type="project" value="UniProtKB-KW"/>
</dbReference>
<keyword evidence="2" id="KW-0808">Transferase</keyword>
<keyword evidence="6" id="KW-0378">Hydrolase</keyword>
<accession>A0AAQ3MWM2</accession>
<dbReference type="InterPro" id="IPR053134">
    <property type="entry name" value="RNA-dir_DNA_polymerase"/>
</dbReference>
<dbReference type="Pfam" id="PF00078">
    <property type="entry name" value="RVT_1"/>
    <property type="match status" value="1"/>
</dbReference>
<dbReference type="InterPro" id="IPR045358">
    <property type="entry name" value="Ty3_capsid"/>
</dbReference>
<dbReference type="CDD" id="cd00303">
    <property type="entry name" value="retropepsin_like"/>
    <property type="match status" value="1"/>
</dbReference>
<dbReference type="GO" id="GO:0004519">
    <property type="term" value="F:endonuclease activity"/>
    <property type="evidence" value="ECO:0007669"/>
    <property type="project" value="UniProtKB-KW"/>
</dbReference>
<dbReference type="PROSITE" id="PS50878">
    <property type="entry name" value="RT_POL"/>
    <property type="match status" value="1"/>
</dbReference>
<keyword evidence="7" id="KW-0695">RNA-directed DNA polymerase</keyword>
<dbReference type="EMBL" id="CP144692">
    <property type="protein sequence ID" value="WVY98393.1"/>
    <property type="molecule type" value="Genomic_DNA"/>
</dbReference>
<evidence type="ECO:0000259" key="9">
    <source>
        <dbReference type="PROSITE" id="PS50878"/>
    </source>
</evidence>
<protein>
    <recommendedName>
        <fullName evidence="9">Reverse transcriptase domain-containing protein</fullName>
    </recommendedName>
</protein>
<evidence type="ECO:0000313" key="10">
    <source>
        <dbReference type="EMBL" id="WVY98393.1"/>
    </source>
</evidence>
<dbReference type="Gene3D" id="3.10.10.10">
    <property type="entry name" value="HIV Type 1 Reverse Transcriptase, subunit A, domain 1"/>
    <property type="match status" value="1"/>
</dbReference>
<dbReference type="Pfam" id="PF08284">
    <property type="entry name" value="RVP_2"/>
    <property type="match status" value="1"/>
</dbReference>
<feature type="compositionally biased region" description="Basic and acidic residues" evidence="8">
    <location>
        <begin position="231"/>
        <end position="242"/>
    </location>
</feature>
<reference evidence="10 11" key="1">
    <citation type="journal article" date="2023" name="Life. Sci Alliance">
        <title>Evolutionary insights into 3D genome organization and epigenetic landscape of Vigna mungo.</title>
        <authorList>
            <person name="Junaid A."/>
            <person name="Singh B."/>
            <person name="Bhatia S."/>
        </authorList>
    </citation>
    <scope>NUCLEOTIDE SEQUENCE [LARGE SCALE GENOMIC DNA]</scope>
    <source>
        <tissue evidence="10">Leaf</tissue>
    </source>
</reference>
<dbReference type="GO" id="GO:0003964">
    <property type="term" value="F:RNA-directed DNA polymerase activity"/>
    <property type="evidence" value="ECO:0007669"/>
    <property type="project" value="UniProtKB-KW"/>
</dbReference>
<sequence>MEGRLNMLERTMEETREESRVNFQRLNEMMEEVMRRRQNLERDSEGSRGSVNGDRLGKRNETDEDSEDERRGNQRGWMRRVELPTFEGGDPVGWITRAEKFFEVQEVTSRKKIRLAFISMEGVANHWFRFWKTKTNNPTWRELKQAFIRRFGGKERSSIFEKLASIRQKGEIEEYIQEFEMLVGQATELTEEQLMGYFFAGIHENIRNQIRPHNPKDLMRAMEIARDVEEVSKENRMGERTMNRSGGYQNRYHGSGGVISRVETLKGTRNEIGSSNNANMFRKEGGTMMESRIGGNDVGSSRNRGMRNLPYPEYIRRREEGRCFHCGGPFSPGHKCPEKNIRVIIMGDDEEVMEEEEEKKQNHMDLSVFSAGGLTSSNTMKLQGVLKGKKVLVLIDSGASHNFISTKLVEELNLEVENTPSYTVCLGDGHKKYTVGCCPNLLLQLKGLMIEEKFYLFELGGVDLILGVLWLATLGEVKTNWKTLTMRFNQDAREVRIQGDPTLTKRVITPEALLKETKIEVVSLVWNMGCTELEERVDDGEKLHPEQQAELKEILEDFDDIFQEPKGLPPNRSMNHQIPIKVGVDPVNVRPYRYPHLLKTEIEKQVSEMLTSGIIRPSNSPYSSPVILVKKKDGSWRALNKATIPDKFPIPVIEELLDELNGATYFSKVDLKAGYHQIRMEEKDIPKTAFRTHQGHYEFLVMPFGLSNAPATFQCLMNTILRQFLRRCVLVFFDDILIYSNSWEEHRDHLKQVLQTLRQQQLYANKKKCDFGRLQIKYLGHVISRKGVMMDPEKIKAVKEWPEPLNIKDLRGFLGLSEYYRRFIRDYGKIAKPLTNLL</sequence>
<evidence type="ECO:0000313" key="11">
    <source>
        <dbReference type="Proteomes" id="UP001374535"/>
    </source>
</evidence>
<evidence type="ECO:0000256" key="1">
    <source>
        <dbReference type="ARBA" id="ARBA00022670"/>
    </source>
</evidence>
<evidence type="ECO:0000256" key="5">
    <source>
        <dbReference type="ARBA" id="ARBA00022759"/>
    </source>
</evidence>
<evidence type="ECO:0000256" key="2">
    <source>
        <dbReference type="ARBA" id="ARBA00022679"/>
    </source>
</evidence>
<dbReference type="Proteomes" id="UP001374535">
    <property type="component" value="Chromosome 9"/>
</dbReference>
<dbReference type="InterPro" id="IPR021109">
    <property type="entry name" value="Peptidase_aspartic_dom_sf"/>
</dbReference>
<keyword evidence="5" id="KW-0255">Endonuclease</keyword>
<dbReference type="AlphaFoldDB" id="A0AAQ3MWM2"/>
<dbReference type="GO" id="GO:0006508">
    <property type="term" value="P:proteolysis"/>
    <property type="evidence" value="ECO:0007669"/>
    <property type="project" value="UniProtKB-KW"/>
</dbReference>
<dbReference type="PANTHER" id="PTHR24559">
    <property type="entry name" value="TRANSPOSON TY3-I GAG-POL POLYPROTEIN"/>
    <property type="match status" value="1"/>
</dbReference>
<dbReference type="SUPFAM" id="SSF56672">
    <property type="entry name" value="DNA/RNA polymerases"/>
    <property type="match status" value="1"/>
</dbReference>
<feature type="domain" description="Reverse transcriptase" evidence="9">
    <location>
        <begin position="610"/>
        <end position="783"/>
    </location>
</feature>
<dbReference type="SUPFAM" id="SSF50630">
    <property type="entry name" value="Acid proteases"/>
    <property type="match status" value="1"/>
</dbReference>
<evidence type="ECO:0000256" key="8">
    <source>
        <dbReference type="SAM" id="MobiDB-lite"/>
    </source>
</evidence>
<dbReference type="FunFam" id="3.10.10.10:FF:000007">
    <property type="entry name" value="Retrovirus-related Pol polyprotein from transposon 17.6-like Protein"/>
    <property type="match status" value="1"/>
</dbReference>
<proteinExistence type="predicted"/>
<dbReference type="PANTHER" id="PTHR24559:SF450">
    <property type="entry name" value="RNA-DIRECTED DNA POLYMERASE HOMOLOG"/>
    <property type="match status" value="1"/>
</dbReference>
<evidence type="ECO:0000256" key="4">
    <source>
        <dbReference type="ARBA" id="ARBA00022722"/>
    </source>
</evidence>
<keyword evidence="4" id="KW-0540">Nuclease</keyword>
<dbReference type="InterPro" id="IPR043128">
    <property type="entry name" value="Rev_trsase/Diguanyl_cyclase"/>
</dbReference>
<gene>
    <name evidence="10" type="ORF">V8G54_030544</name>
</gene>